<organism evidence="2 3">
    <name type="scientific">Dentiscutata erythropus</name>
    <dbReference type="NCBI Taxonomy" id="1348616"/>
    <lineage>
        <taxon>Eukaryota</taxon>
        <taxon>Fungi</taxon>
        <taxon>Fungi incertae sedis</taxon>
        <taxon>Mucoromycota</taxon>
        <taxon>Glomeromycotina</taxon>
        <taxon>Glomeromycetes</taxon>
        <taxon>Diversisporales</taxon>
        <taxon>Gigasporaceae</taxon>
        <taxon>Dentiscutata</taxon>
    </lineage>
</organism>
<dbReference type="Proteomes" id="UP000789405">
    <property type="component" value="Unassembled WGS sequence"/>
</dbReference>
<reference evidence="2" key="1">
    <citation type="submission" date="2021-06" db="EMBL/GenBank/DDBJ databases">
        <authorList>
            <person name="Kallberg Y."/>
            <person name="Tangrot J."/>
            <person name="Rosling A."/>
        </authorList>
    </citation>
    <scope>NUCLEOTIDE SEQUENCE</scope>
    <source>
        <strain evidence="2">MA453B</strain>
    </source>
</reference>
<feature type="transmembrane region" description="Helical" evidence="1">
    <location>
        <begin position="34"/>
        <end position="52"/>
    </location>
</feature>
<gene>
    <name evidence="2" type="ORF">DERYTH_LOCUS16153</name>
</gene>
<protein>
    <submittedName>
        <fullName evidence="2">1233_t:CDS:1</fullName>
    </submittedName>
</protein>
<dbReference type="OrthoDB" id="2437579at2759"/>
<keyword evidence="3" id="KW-1185">Reference proteome</keyword>
<evidence type="ECO:0000313" key="2">
    <source>
        <dbReference type="EMBL" id="CAG8742739.1"/>
    </source>
</evidence>
<keyword evidence="1" id="KW-1133">Transmembrane helix</keyword>
<dbReference type="AlphaFoldDB" id="A0A9N9IP33"/>
<proteinExistence type="predicted"/>
<evidence type="ECO:0000313" key="3">
    <source>
        <dbReference type="Proteomes" id="UP000789405"/>
    </source>
</evidence>
<sequence>MPMFYQRLLTVLQIIIIGANPILGIIGGIWSFMAAFYIYLFGLGLIYPWGIVQKSRLFKNKYKKKLLPFADLQSDEPDIEDKSNTKEYEISSIKKQLDNLKKRVQFYENIIDISLLNSIKADDIDNSSSP</sequence>
<evidence type="ECO:0000256" key="1">
    <source>
        <dbReference type="SAM" id="Phobius"/>
    </source>
</evidence>
<name>A0A9N9IP33_9GLOM</name>
<accession>A0A9N9IP33</accession>
<keyword evidence="1" id="KW-0812">Transmembrane</keyword>
<dbReference type="EMBL" id="CAJVPY010013800">
    <property type="protein sequence ID" value="CAG8742739.1"/>
    <property type="molecule type" value="Genomic_DNA"/>
</dbReference>
<keyword evidence="1" id="KW-0472">Membrane</keyword>
<comment type="caution">
    <text evidence="2">The sequence shown here is derived from an EMBL/GenBank/DDBJ whole genome shotgun (WGS) entry which is preliminary data.</text>
</comment>